<dbReference type="PANTHER" id="PTHR30432:SF1">
    <property type="entry name" value="DNA-BINDING TRANSCRIPTIONAL DUAL REGULATOR MODE"/>
    <property type="match status" value="1"/>
</dbReference>
<dbReference type="InterPro" id="IPR036388">
    <property type="entry name" value="WH-like_DNA-bd_sf"/>
</dbReference>
<dbReference type="KEGG" id="tcb:TCARB_0868"/>
<dbReference type="Gene3D" id="1.10.10.10">
    <property type="entry name" value="Winged helix-like DNA-binding domain superfamily/Winged helix DNA-binding domain"/>
    <property type="match status" value="1"/>
</dbReference>
<dbReference type="SUPFAM" id="SSF46785">
    <property type="entry name" value="Winged helix' DNA-binding domain"/>
    <property type="match status" value="1"/>
</dbReference>
<accession>A0A3G1A6X0</accession>
<dbReference type="AlphaFoldDB" id="A0A3G1A6X0"/>
<proteinExistence type="predicted"/>
<dbReference type="PANTHER" id="PTHR30432">
    <property type="entry name" value="TRANSCRIPTIONAL REGULATOR MODE"/>
    <property type="match status" value="1"/>
</dbReference>
<organism evidence="1 2">
    <name type="scientific">Thermofilum adornatum 1505</name>
    <dbReference type="NCBI Taxonomy" id="697581"/>
    <lineage>
        <taxon>Archaea</taxon>
        <taxon>Thermoproteota</taxon>
        <taxon>Thermoprotei</taxon>
        <taxon>Thermofilales</taxon>
        <taxon>Thermofilaceae</taxon>
        <taxon>Thermofilum</taxon>
    </lineage>
</organism>
<evidence type="ECO:0000313" key="2">
    <source>
        <dbReference type="Proteomes" id="UP000266720"/>
    </source>
</evidence>
<reference evidence="2" key="1">
    <citation type="book" date="2010" name="EXTREMOPHILES" publisher="0:0-0">
        <title>Complete genome sequences of ten hyperthermophilic archaea reveal their metabolic capabilities and possible ecological roles.</title>
        <editorList>
            <person name="?"/>
        </editorList>
        <authorList>
            <person name="Ravin N.V."/>
            <person name="Mardanov A.V."/>
            <person name="Bonch-Osmolovskaya E.A."/>
            <person name="Skryabin K.G."/>
        </authorList>
    </citation>
    <scope>NUCLEOTIDE SEQUENCE [LARGE SCALE GENOMIC DNA]</scope>
    <source>
        <strain evidence="2">1505</strain>
    </source>
</reference>
<evidence type="ECO:0000313" key="1">
    <source>
        <dbReference type="EMBL" id="AJB41918.1"/>
    </source>
</evidence>
<protein>
    <submittedName>
        <fullName evidence="1">Putative transcriptional regulator</fullName>
    </submittedName>
</protein>
<dbReference type="EMBL" id="CP007493">
    <property type="protein sequence ID" value="AJB41918.1"/>
    <property type="molecule type" value="Genomic_DNA"/>
</dbReference>
<dbReference type="InterPro" id="IPR051815">
    <property type="entry name" value="Molybdate_resp_trans_reg"/>
</dbReference>
<dbReference type="InterPro" id="IPR036390">
    <property type="entry name" value="WH_DNA-bd_sf"/>
</dbReference>
<dbReference type="STRING" id="697581.TCARB_0868"/>
<gene>
    <name evidence="1" type="ORF">TCARB_0868</name>
</gene>
<sequence length="363" mass="41585">MLISISNKCAYTCPFCPFKNTGEAKISQEHIRNLLEKIGSIEDIILICSEWYSKGYIDSLLSVCYDKARKISLFLPISETKNLLKQRKILQSGFVSNIVFIMYHETTVPENDIYTLLSSMDVDIGIWFISELNNSSYRTFQEVFPVVRRLGLKIWIGETPYSYSNSMDPVVFALRVGGENIGLPYSSRYGYRISRAYIDDYPVSLMIRPPVLSNILYLSPNGELAKHPKSQFKVKIEEADIEILRKIIFMPENLPLSEFIFIPEVYVILREELKGVEIDPRTIQLLEAIQIFNSLKVACKSIGIPYSSCVEKISLLEKKLGKKLVTTIRGGKRKGRSYLSELGLQILETYRKIIFKINEDLAK</sequence>
<name>A0A3G1A6X0_9CREN</name>
<dbReference type="Proteomes" id="UP000266720">
    <property type="component" value="Chromosome"/>
</dbReference>